<evidence type="ECO:0000313" key="3">
    <source>
        <dbReference type="Proteomes" id="UP000499080"/>
    </source>
</evidence>
<reference evidence="2 3" key="1">
    <citation type="journal article" date="2019" name="Sci. Rep.">
        <title>Orb-weaving spider Araneus ventricosus genome elucidates the spidroin gene catalogue.</title>
        <authorList>
            <person name="Kono N."/>
            <person name="Nakamura H."/>
            <person name="Ohtoshi R."/>
            <person name="Moran D.A.P."/>
            <person name="Shinohara A."/>
            <person name="Yoshida Y."/>
            <person name="Fujiwara M."/>
            <person name="Mori M."/>
            <person name="Tomita M."/>
            <person name="Arakawa K."/>
        </authorList>
    </citation>
    <scope>NUCLEOTIDE SEQUENCE [LARGE SCALE GENOMIC DNA]</scope>
</reference>
<name>A0A4Y2SR66_ARAVE</name>
<dbReference type="Proteomes" id="UP000499080">
    <property type="component" value="Unassembled WGS sequence"/>
</dbReference>
<dbReference type="EMBL" id="BGPR01023492">
    <property type="protein sequence ID" value="GBN90707.1"/>
    <property type="molecule type" value="Genomic_DNA"/>
</dbReference>
<dbReference type="AlphaFoldDB" id="A0A4Y2SR66"/>
<gene>
    <name evidence="2" type="ORF">AVEN_99895_1</name>
</gene>
<accession>A0A4Y2SR66</accession>
<proteinExistence type="predicted"/>
<comment type="caution">
    <text evidence="2">The sequence shown here is derived from an EMBL/GenBank/DDBJ whole genome shotgun (WGS) entry which is preliminary data.</text>
</comment>
<sequence>MGQTWRATAKRSESFRFFIPRKSQIRQNIVINLSFLAHIRKSLYSWDPGTVINNMFLDHVTLSKASLHTNTKHSSSDTMKWPVSKRGYNRS</sequence>
<organism evidence="2 3">
    <name type="scientific">Araneus ventricosus</name>
    <name type="common">Orbweaver spider</name>
    <name type="synonym">Epeira ventricosa</name>
    <dbReference type="NCBI Taxonomy" id="182803"/>
    <lineage>
        <taxon>Eukaryota</taxon>
        <taxon>Metazoa</taxon>
        <taxon>Ecdysozoa</taxon>
        <taxon>Arthropoda</taxon>
        <taxon>Chelicerata</taxon>
        <taxon>Arachnida</taxon>
        <taxon>Araneae</taxon>
        <taxon>Araneomorphae</taxon>
        <taxon>Entelegynae</taxon>
        <taxon>Araneoidea</taxon>
        <taxon>Araneidae</taxon>
        <taxon>Araneus</taxon>
    </lineage>
</organism>
<feature type="region of interest" description="Disordered" evidence="1">
    <location>
        <begin position="68"/>
        <end position="91"/>
    </location>
</feature>
<evidence type="ECO:0000313" key="2">
    <source>
        <dbReference type="EMBL" id="GBN90707.1"/>
    </source>
</evidence>
<protein>
    <submittedName>
        <fullName evidence="2">Uncharacterized protein</fullName>
    </submittedName>
</protein>
<evidence type="ECO:0000256" key="1">
    <source>
        <dbReference type="SAM" id="MobiDB-lite"/>
    </source>
</evidence>
<feature type="compositionally biased region" description="Polar residues" evidence="1">
    <location>
        <begin position="68"/>
        <end position="78"/>
    </location>
</feature>
<keyword evidence="3" id="KW-1185">Reference proteome</keyword>